<organism evidence="2 3">
    <name type="scientific">Pipistrellus kuhlii</name>
    <name type="common">Kuhl's pipistrelle</name>
    <dbReference type="NCBI Taxonomy" id="59472"/>
    <lineage>
        <taxon>Eukaryota</taxon>
        <taxon>Metazoa</taxon>
        <taxon>Chordata</taxon>
        <taxon>Craniata</taxon>
        <taxon>Vertebrata</taxon>
        <taxon>Euteleostomi</taxon>
        <taxon>Mammalia</taxon>
        <taxon>Eutheria</taxon>
        <taxon>Laurasiatheria</taxon>
        <taxon>Chiroptera</taxon>
        <taxon>Yangochiroptera</taxon>
        <taxon>Vespertilionidae</taxon>
        <taxon>Pipistrellus</taxon>
    </lineage>
</organism>
<feature type="compositionally biased region" description="Polar residues" evidence="1">
    <location>
        <begin position="77"/>
        <end position="95"/>
    </location>
</feature>
<feature type="compositionally biased region" description="Low complexity" evidence="1">
    <location>
        <begin position="101"/>
        <end position="113"/>
    </location>
</feature>
<evidence type="ECO:0000313" key="2">
    <source>
        <dbReference type="EMBL" id="KAF6392597.1"/>
    </source>
</evidence>
<evidence type="ECO:0000256" key="1">
    <source>
        <dbReference type="SAM" id="MobiDB-lite"/>
    </source>
</evidence>
<accession>A0A7J8B1C6</accession>
<dbReference type="Proteomes" id="UP000558488">
    <property type="component" value="Unassembled WGS sequence"/>
</dbReference>
<reference evidence="2 3" key="1">
    <citation type="journal article" date="2020" name="Nature">
        <title>Six reference-quality genomes reveal evolution of bat adaptations.</title>
        <authorList>
            <person name="Jebb D."/>
            <person name="Huang Z."/>
            <person name="Pippel M."/>
            <person name="Hughes G.M."/>
            <person name="Lavrichenko K."/>
            <person name="Devanna P."/>
            <person name="Winkler S."/>
            <person name="Jermiin L.S."/>
            <person name="Skirmuntt E.C."/>
            <person name="Katzourakis A."/>
            <person name="Burkitt-Gray L."/>
            <person name="Ray D.A."/>
            <person name="Sullivan K.A.M."/>
            <person name="Roscito J.G."/>
            <person name="Kirilenko B.M."/>
            <person name="Davalos L.M."/>
            <person name="Corthals A.P."/>
            <person name="Power M.L."/>
            <person name="Jones G."/>
            <person name="Ransome R.D."/>
            <person name="Dechmann D.K.N."/>
            <person name="Locatelli A.G."/>
            <person name="Puechmaille S.J."/>
            <person name="Fedrigo O."/>
            <person name="Jarvis E.D."/>
            <person name="Hiller M."/>
            <person name="Vernes S.C."/>
            <person name="Myers E.W."/>
            <person name="Teeling E.C."/>
        </authorList>
    </citation>
    <scope>NUCLEOTIDE SEQUENCE [LARGE SCALE GENOMIC DNA]</scope>
    <source>
        <strain evidence="2">MPipKuh1</strain>
        <tissue evidence="2">Flight muscle</tissue>
    </source>
</reference>
<dbReference type="EMBL" id="JACAGB010000001">
    <property type="protein sequence ID" value="KAF6392597.1"/>
    <property type="molecule type" value="Genomic_DNA"/>
</dbReference>
<keyword evidence="3" id="KW-1185">Reference proteome</keyword>
<evidence type="ECO:0000313" key="3">
    <source>
        <dbReference type="Proteomes" id="UP000558488"/>
    </source>
</evidence>
<name>A0A7J8B1C6_PIPKU</name>
<dbReference type="AlphaFoldDB" id="A0A7J8B1C6"/>
<gene>
    <name evidence="2" type="ORF">mPipKuh1_007786</name>
</gene>
<sequence length="130" mass="14247">MRLGKGPFLPVGNPGVCDSPFFPPFSSAQALDPSVLYKHLVNRTLAPPFVHSVPILYFNGLFKPKCPSKPIRKKWQVTQTPEQTIHITGTSNPTHKANAVEITTSESESQGESQDAKPPESSCPETYKTL</sequence>
<proteinExistence type="predicted"/>
<comment type="caution">
    <text evidence="2">The sequence shown here is derived from an EMBL/GenBank/DDBJ whole genome shotgun (WGS) entry which is preliminary data.</text>
</comment>
<protein>
    <submittedName>
        <fullName evidence="2">Uncharacterized protein</fullName>
    </submittedName>
</protein>
<feature type="region of interest" description="Disordered" evidence="1">
    <location>
        <begin position="77"/>
        <end position="130"/>
    </location>
</feature>